<dbReference type="PANTHER" id="PTHR12338:SF5">
    <property type="entry name" value="ANTIGEN 43-RELATED"/>
    <property type="match status" value="1"/>
</dbReference>
<dbReference type="InterPro" id="IPR050909">
    <property type="entry name" value="Bact_Autotransporter_VF"/>
</dbReference>
<dbReference type="SMART" id="SM00869">
    <property type="entry name" value="Autotransporter"/>
    <property type="match status" value="1"/>
</dbReference>
<organism evidence="2 3">
    <name type="scientific">Cedecea lapagei</name>
    <dbReference type="NCBI Taxonomy" id="158823"/>
    <lineage>
        <taxon>Bacteria</taxon>
        <taxon>Pseudomonadati</taxon>
        <taxon>Pseudomonadota</taxon>
        <taxon>Gammaproteobacteria</taxon>
        <taxon>Enterobacterales</taxon>
        <taxon>Enterobacteriaceae</taxon>
        <taxon>Cedecea</taxon>
    </lineage>
</organism>
<dbReference type="Gene3D" id="2.160.20.20">
    <property type="match status" value="1"/>
</dbReference>
<dbReference type="PROSITE" id="PS51208">
    <property type="entry name" value="AUTOTRANSPORTER"/>
    <property type="match status" value="1"/>
</dbReference>
<sequence>MQDLQVNATGKGGSGVYFANNSSGTLDKFNITGLDNALGLVLDGYWTANQGQAVVQASNGTIETQGGDAIRVMAGDLILNNVSASTQGDHSYAVNANLAANIAIEGGTFSTEGDYSDAVWIASRDSSVKMNTSQISTKGDSAIAINAQRGEADISDSKIQTEGENAYGLYSEYLVKGDNLSVTTSGKGSAGMFTARGGKGTLTNSHLSTQGELAPGLLAYPNAQISADNVQIETAGKESFGLWSQGGMLDVRNSTISTAGEGASGLYVNGSSSSTATSNTVGLENVVLNAAQAQAIDVTATELLLNVKDSDLSGGNGQLMTVEHYDDGASGDNNIYSTVTFNAANSALKGDILVDDPANNVAVNLTEGSVLTGSVTNAASLMLDESSRWNLNNLSTVGQLTNNGTIIFADENKFDTLTVAGDYAGDGGHIVMNSVLGDDSSPANKLLVQGDVLPGTTQVTVNNLGGHGASTVEGIELVDVQGISQGSFVKAGRIVAGAYDYDLVKKNESWYLTSQATPVDPQPTPEPTPDPKVEPIVRPEGGSYTANLAAANNLFMMTLHDRLGETQFIDALTGQHEVTSLWLRQVGGHNAWRDGSGQLKTQSNRYMTQMGGDVARWSTDGTDRWHVGVMAGYGKDHSTTESRLSGYRSKGDVDGYSIGGYGTWYANNEEHTGAWLDSWLQYGWFNNEVKGDSLATESYKSHGITASLEAGYAWKLGQFWGSHGTVNEWFVQPHAQVVWMGVRADKHQEANGTRVRQEGDGNVLTRLGVKTWLKSHHASDADKQREFQPFVEVNWLHNTRSFSTTLDDVRVSQNGATNIAEAKVGLEGQISSRVNLWGNIGVQMGDAGYQDAAAMFGMKYNF</sequence>
<dbReference type="RefSeq" id="WP_232012241.1">
    <property type="nucleotide sequence ID" value="NZ_LR134201.1"/>
</dbReference>
<evidence type="ECO:0000313" key="3">
    <source>
        <dbReference type="Proteomes" id="UP000274122"/>
    </source>
</evidence>
<accession>A0A3S4IK18</accession>
<dbReference type="Proteomes" id="UP000274122">
    <property type="component" value="Chromosome"/>
</dbReference>
<proteinExistence type="predicted"/>
<dbReference type="AlphaFoldDB" id="A0A3S4IK18"/>
<dbReference type="KEGG" id="clap:NCTC11466_03618"/>
<reference evidence="2 3" key="1">
    <citation type="submission" date="2018-12" db="EMBL/GenBank/DDBJ databases">
        <authorList>
            <consortium name="Pathogen Informatics"/>
        </authorList>
    </citation>
    <scope>NUCLEOTIDE SEQUENCE [LARGE SCALE GENOMIC DNA]</scope>
    <source>
        <strain evidence="2 3">NCTC11466</strain>
    </source>
</reference>
<dbReference type="InterPro" id="IPR036709">
    <property type="entry name" value="Autotransporte_beta_dom_sf"/>
</dbReference>
<evidence type="ECO:0000313" key="2">
    <source>
        <dbReference type="EMBL" id="VEC00412.1"/>
    </source>
</evidence>
<evidence type="ECO:0000259" key="1">
    <source>
        <dbReference type="PROSITE" id="PS51208"/>
    </source>
</evidence>
<protein>
    <submittedName>
        <fullName evidence="2">Outer membrane protein IcsA autotransporter</fullName>
    </submittedName>
</protein>
<keyword evidence="3" id="KW-1185">Reference proteome</keyword>
<dbReference type="Pfam" id="PF18883">
    <property type="entry name" value="AC_1"/>
    <property type="match status" value="1"/>
</dbReference>
<dbReference type="EMBL" id="LR134201">
    <property type="protein sequence ID" value="VEC00412.1"/>
    <property type="molecule type" value="Genomic_DNA"/>
</dbReference>
<name>A0A3S4IK18_9ENTR</name>
<feature type="domain" description="Autotransporter" evidence="1">
    <location>
        <begin position="574"/>
        <end position="862"/>
    </location>
</feature>
<dbReference type="InterPro" id="IPR043990">
    <property type="entry name" value="AC_1"/>
</dbReference>
<dbReference type="PANTHER" id="PTHR12338">
    <property type="entry name" value="AUTOTRANSPORTER"/>
    <property type="match status" value="1"/>
</dbReference>
<dbReference type="GO" id="GO:0019867">
    <property type="term" value="C:outer membrane"/>
    <property type="evidence" value="ECO:0007669"/>
    <property type="project" value="InterPro"/>
</dbReference>
<dbReference type="SUPFAM" id="SSF103515">
    <property type="entry name" value="Autotransporter"/>
    <property type="match status" value="1"/>
</dbReference>
<dbReference type="InterPro" id="IPR006315">
    <property type="entry name" value="OM_autotransptr_brl_dom"/>
</dbReference>
<dbReference type="Gene3D" id="2.40.128.130">
    <property type="entry name" value="Autotransporter beta-domain"/>
    <property type="match status" value="1"/>
</dbReference>
<dbReference type="InterPro" id="IPR011050">
    <property type="entry name" value="Pectin_lyase_fold/virulence"/>
</dbReference>
<dbReference type="CDD" id="cd01344">
    <property type="entry name" value="PL2_Passenger_AT"/>
    <property type="match status" value="1"/>
</dbReference>
<dbReference type="NCBIfam" id="TIGR01414">
    <property type="entry name" value="autotrans_barl"/>
    <property type="match status" value="1"/>
</dbReference>
<gene>
    <name evidence="2" type="primary">icsA</name>
    <name evidence="2" type="ORF">NCTC11466_03618</name>
</gene>
<dbReference type="SUPFAM" id="SSF51126">
    <property type="entry name" value="Pectin lyase-like"/>
    <property type="match status" value="1"/>
</dbReference>
<dbReference type="Pfam" id="PF03797">
    <property type="entry name" value="Autotransporter"/>
    <property type="match status" value="1"/>
</dbReference>
<dbReference type="InterPro" id="IPR012332">
    <property type="entry name" value="Autotransporter_pectin_lyase_C"/>
</dbReference>
<dbReference type="InterPro" id="IPR005546">
    <property type="entry name" value="Autotransporte_beta"/>
</dbReference>